<feature type="transmembrane region" description="Helical" evidence="9">
    <location>
        <begin position="12"/>
        <end position="42"/>
    </location>
</feature>
<dbReference type="OMA" id="RRVNRCH"/>
<keyword evidence="6 9" id="KW-0472">Membrane</keyword>
<keyword evidence="4 9" id="KW-1133">Transmembrane helix</keyword>
<dbReference type="PANTHER" id="PTHR46925">
    <property type="entry name" value="G-PROTEIN COUPLED RECEPTOR TKR-1-RELATED"/>
    <property type="match status" value="1"/>
</dbReference>
<dbReference type="GO" id="GO:0004995">
    <property type="term" value="F:tachykinin receptor activity"/>
    <property type="evidence" value="ECO:0007669"/>
    <property type="project" value="InterPro"/>
</dbReference>
<evidence type="ECO:0000313" key="11">
    <source>
        <dbReference type="EMBL" id="ELT98449.1"/>
    </source>
</evidence>
<keyword evidence="7" id="KW-0675">Receptor</keyword>
<proteinExistence type="predicted"/>
<name>R7TXJ2_CAPTE</name>
<feature type="domain" description="G-protein coupled receptors family 1 profile" evidence="10">
    <location>
        <begin position="33"/>
        <end position="294"/>
    </location>
</feature>
<evidence type="ECO:0000256" key="6">
    <source>
        <dbReference type="ARBA" id="ARBA00023136"/>
    </source>
</evidence>
<dbReference type="EnsemblMetazoa" id="CapteT124884">
    <property type="protein sequence ID" value="CapteP124884"/>
    <property type="gene ID" value="CapteG124884"/>
</dbReference>
<dbReference type="InterPro" id="IPR017452">
    <property type="entry name" value="GPCR_Rhodpsn_7TM"/>
</dbReference>
<evidence type="ECO:0000256" key="5">
    <source>
        <dbReference type="ARBA" id="ARBA00023040"/>
    </source>
</evidence>
<feature type="transmembrane region" description="Helical" evidence="9">
    <location>
        <begin position="235"/>
        <end position="263"/>
    </location>
</feature>
<dbReference type="InterPro" id="IPR001681">
    <property type="entry name" value="Neurokn_rcpt"/>
</dbReference>
<dbReference type="SMART" id="SM01381">
    <property type="entry name" value="7TM_GPCR_Srsx"/>
    <property type="match status" value="1"/>
</dbReference>
<dbReference type="Proteomes" id="UP000014760">
    <property type="component" value="Unassembled WGS sequence"/>
</dbReference>
<reference evidence="13" key="1">
    <citation type="submission" date="2012-12" db="EMBL/GenBank/DDBJ databases">
        <authorList>
            <person name="Hellsten U."/>
            <person name="Grimwood J."/>
            <person name="Chapman J.A."/>
            <person name="Shapiro H."/>
            <person name="Aerts A."/>
            <person name="Otillar R.P."/>
            <person name="Terry A.Y."/>
            <person name="Boore J.L."/>
            <person name="Simakov O."/>
            <person name="Marletaz F."/>
            <person name="Cho S.-J."/>
            <person name="Edsinger-Gonzales E."/>
            <person name="Havlak P."/>
            <person name="Kuo D.-H."/>
            <person name="Larsson T."/>
            <person name="Lv J."/>
            <person name="Arendt D."/>
            <person name="Savage R."/>
            <person name="Osoegawa K."/>
            <person name="de Jong P."/>
            <person name="Lindberg D.R."/>
            <person name="Seaver E.C."/>
            <person name="Weisblat D.A."/>
            <person name="Putnam N.H."/>
            <person name="Grigoriev I.V."/>
            <person name="Rokhsar D.S."/>
        </authorList>
    </citation>
    <scope>NUCLEOTIDE SEQUENCE</scope>
    <source>
        <strain evidence="13">I ESC-2004</strain>
    </source>
</reference>
<dbReference type="CDD" id="cd15390">
    <property type="entry name" value="7tmA_TACR"/>
    <property type="match status" value="1"/>
</dbReference>
<feature type="transmembrane region" description="Helical" evidence="9">
    <location>
        <begin position="91"/>
        <end position="112"/>
    </location>
</feature>
<feature type="transmembrane region" description="Helical" evidence="9">
    <location>
        <begin position="124"/>
        <end position="147"/>
    </location>
</feature>
<evidence type="ECO:0000313" key="12">
    <source>
        <dbReference type="EnsemblMetazoa" id="CapteP124884"/>
    </source>
</evidence>
<organism evidence="11">
    <name type="scientific">Capitella teleta</name>
    <name type="common">Polychaete worm</name>
    <dbReference type="NCBI Taxonomy" id="283909"/>
    <lineage>
        <taxon>Eukaryota</taxon>
        <taxon>Metazoa</taxon>
        <taxon>Spiralia</taxon>
        <taxon>Lophotrochozoa</taxon>
        <taxon>Annelida</taxon>
        <taxon>Polychaeta</taxon>
        <taxon>Sedentaria</taxon>
        <taxon>Scolecida</taxon>
        <taxon>Capitellidae</taxon>
        <taxon>Capitella</taxon>
    </lineage>
</organism>
<feature type="transmembrane region" description="Helical" evidence="9">
    <location>
        <begin position="54"/>
        <end position="79"/>
    </location>
</feature>
<keyword evidence="3 9" id="KW-0812">Transmembrane</keyword>
<keyword evidence="13" id="KW-1185">Reference proteome</keyword>
<keyword evidence="8" id="KW-0807">Transducer</keyword>
<keyword evidence="5" id="KW-0297">G-protein coupled receptor</keyword>
<protein>
    <recommendedName>
        <fullName evidence="10">G-protein coupled receptors family 1 profile domain-containing protein</fullName>
    </recommendedName>
</protein>
<accession>R7TXJ2</accession>
<dbReference type="AlphaFoldDB" id="R7TXJ2"/>
<dbReference type="HOGENOM" id="CLU_009579_6_1_1"/>
<evidence type="ECO:0000256" key="2">
    <source>
        <dbReference type="ARBA" id="ARBA00022475"/>
    </source>
</evidence>
<keyword evidence="2" id="KW-1003">Cell membrane</keyword>
<dbReference type="PRINTS" id="PR00237">
    <property type="entry name" value="GPCRRHODOPSN"/>
</dbReference>
<dbReference type="EMBL" id="KB307920">
    <property type="protein sequence ID" value="ELT98449.1"/>
    <property type="molecule type" value="Genomic_DNA"/>
</dbReference>
<dbReference type="STRING" id="283909.R7TXJ2"/>
<feature type="transmembrane region" description="Helical" evidence="9">
    <location>
        <begin position="275"/>
        <end position="297"/>
    </location>
</feature>
<evidence type="ECO:0000256" key="1">
    <source>
        <dbReference type="ARBA" id="ARBA00004651"/>
    </source>
</evidence>
<dbReference type="Pfam" id="PF00001">
    <property type="entry name" value="7tm_1"/>
    <property type="match status" value="1"/>
</dbReference>
<dbReference type="PANTHER" id="PTHR46925:SF2">
    <property type="entry name" value="G-PROTEIN COUPLED RECEPTOR TKR-1-RELATED"/>
    <property type="match status" value="1"/>
</dbReference>
<feature type="transmembrane region" description="Helical" evidence="9">
    <location>
        <begin position="187"/>
        <end position="214"/>
    </location>
</feature>
<dbReference type="GO" id="GO:0005886">
    <property type="term" value="C:plasma membrane"/>
    <property type="evidence" value="ECO:0007669"/>
    <property type="project" value="UniProtKB-SubCell"/>
</dbReference>
<dbReference type="FunFam" id="1.20.1070.10:FF:000291">
    <property type="entry name" value="Predicted protein"/>
    <property type="match status" value="1"/>
</dbReference>
<dbReference type="InterPro" id="IPR000276">
    <property type="entry name" value="GPCR_Rhodpsn"/>
</dbReference>
<dbReference type="SUPFAM" id="SSF81321">
    <property type="entry name" value="Family A G protein-coupled receptor-like"/>
    <property type="match status" value="1"/>
</dbReference>
<comment type="subcellular location">
    <subcellularLocation>
        <location evidence="1">Cell membrane</location>
        <topology evidence="1">Multi-pass membrane protein</topology>
    </subcellularLocation>
</comment>
<evidence type="ECO:0000256" key="4">
    <source>
        <dbReference type="ARBA" id="ARBA00022989"/>
    </source>
</evidence>
<evidence type="ECO:0000256" key="3">
    <source>
        <dbReference type="ARBA" id="ARBA00022692"/>
    </source>
</evidence>
<sequence>MNEHGSNPYIMHWYITLLYIIIFVVMVLVASGGNIIVIWIVLAHKRMRTVTNYFLVNLAVADLMITILNTLFNFVYMLYSAWPFGEIYCKFTNFISICTISASVFTFMAIAIDRYMAIIHPLKPRIGAATILGLIVIIWVTSIAVAMPTLLVAKTSTITYTATGDRTVCYLEWPDGVGETSDLCYNIFLMLVTYFIPLLILGVTYLKVGVSLWGSQAIGERIARQEETVRSKRRVVKMMIVVVLIFGVCWLPQNVLILLSLTIKGLVDITYLQHIYMIAYWIAMSNSMYNPIIYCWMNQRFRKGFKYVFQWLPFVHWRPSDAKGLGRGGVSTSVRMSVSENTKYTEANDGTSCSVMQTMIERLEESRCCSPQGGRNDAHKLYPHGKSGTEDEAL</sequence>
<reference evidence="11 13" key="2">
    <citation type="journal article" date="2013" name="Nature">
        <title>Insights into bilaterian evolution from three spiralian genomes.</title>
        <authorList>
            <person name="Simakov O."/>
            <person name="Marletaz F."/>
            <person name="Cho S.J."/>
            <person name="Edsinger-Gonzales E."/>
            <person name="Havlak P."/>
            <person name="Hellsten U."/>
            <person name="Kuo D.H."/>
            <person name="Larsson T."/>
            <person name="Lv J."/>
            <person name="Arendt D."/>
            <person name="Savage R."/>
            <person name="Osoegawa K."/>
            <person name="de Jong P."/>
            <person name="Grimwood J."/>
            <person name="Chapman J.A."/>
            <person name="Shapiro H."/>
            <person name="Aerts A."/>
            <person name="Otillar R.P."/>
            <person name="Terry A.Y."/>
            <person name="Boore J.L."/>
            <person name="Grigoriev I.V."/>
            <person name="Lindberg D.R."/>
            <person name="Seaver E.C."/>
            <person name="Weisblat D.A."/>
            <person name="Putnam N.H."/>
            <person name="Rokhsar D.S."/>
        </authorList>
    </citation>
    <scope>NUCLEOTIDE SEQUENCE</scope>
    <source>
        <strain evidence="11 13">I ESC-2004</strain>
    </source>
</reference>
<dbReference type="PRINTS" id="PR00244">
    <property type="entry name" value="NEUROKININR"/>
</dbReference>
<evidence type="ECO:0000259" key="10">
    <source>
        <dbReference type="PROSITE" id="PS50262"/>
    </source>
</evidence>
<dbReference type="Gene3D" id="1.20.1070.10">
    <property type="entry name" value="Rhodopsin 7-helix transmembrane proteins"/>
    <property type="match status" value="1"/>
</dbReference>
<dbReference type="EMBL" id="AMQN01002047">
    <property type="status" value="NOT_ANNOTATED_CDS"/>
    <property type="molecule type" value="Genomic_DNA"/>
</dbReference>
<gene>
    <name evidence="11" type="ORF">CAPTEDRAFT_124884</name>
</gene>
<evidence type="ECO:0000313" key="13">
    <source>
        <dbReference type="Proteomes" id="UP000014760"/>
    </source>
</evidence>
<reference evidence="12" key="3">
    <citation type="submission" date="2015-06" db="UniProtKB">
        <authorList>
            <consortium name="EnsemblMetazoa"/>
        </authorList>
    </citation>
    <scope>IDENTIFICATION</scope>
</reference>
<dbReference type="OrthoDB" id="5981855at2759"/>
<evidence type="ECO:0000256" key="8">
    <source>
        <dbReference type="ARBA" id="ARBA00023224"/>
    </source>
</evidence>
<evidence type="ECO:0000256" key="7">
    <source>
        <dbReference type="ARBA" id="ARBA00023170"/>
    </source>
</evidence>
<evidence type="ECO:0000256" key="9">
    <source>
        <dbReference type="SAM" id="Phobius"/>
    </source>
</evidence>
<dbReference type="FunCoup" id="R7TXJ2">
    <property type="interactions" value="179"/>
</dbReference>
<dbReference type="PROSITE" id="PS50262">
    <property type="entry name" value="G_PROTEIN_RECEP_F1_2"/>
    <property type="match status" value="1"/>
</dbReference>